<sequence>MAGLAFAWLVLLTGPLAAQSLTLSPDEAHDDLLYLRRQLRAYHPGLGHYTPNADMEQLFDSLYNRVNSPIDYLSFFHHLSPYLNGLKDGHTNLNHRRGFIDRDTRFVPFYVRQVAHDYFISHNASADTSLRRGTRLLSVQGQPIIDVHRELMDGDRSGSDGDNSTGRHNWSMMQFADYYAAWYGSVDSVTIQYQLARPDGSLDSTIRQTRVAGIVSAAFRQTLLERYKADFGRNSEFRQPNLSLRLVDSLSNTSVLRVSSFLNPKTFDPFQWAFKKRLKRAFRQIKATGVENLVVDLQDNGGGAVLNSARLLQFWMRKPFTIMQSEHIKPAARAELVNRWNPLSVLDFKLRYRRDGQGGFASRAAVSRHYRPYRRLAFRGNLYLLMNGSSFSAATSVLAKTLDAGQGTFVGEASGGAYWGDFAGQFKYVTLPHSRIQVRIPLKKLTHAVAEAHANGFTIEPDFTAQRTHDDLMTNRNVALRETLTLIRQQVTAIRTVDRDGKLEALK</sequence>
<reference evidence="3 4" key="1">
    <citation type="submission" date="2021-03" db="EMBL/GenBank/DDBJ databases">
        <title>Fibrella sp. HMF5405 genome sequencing and assembly.</title>
        <authorList>
            <person name="Kang H."/>
            <person name="Kim H."/>
            <person name="Bae S."/>
            <person name="Joh K."/>
        </authorList>
    </citation>
    <scope>NUCLEOTIDE SEQUENCE [LARGE SCALE GENOMIC DNA]</scope>
    <source>
        <strain evidence="3 4">HMF5405</strain>
    </source>
</reference>
<proteinExistence type="predicted"/>
<dbReference type="Proteomes" id="UP000664628">
    <property type="component" value="Unassembled WGS sequence"/>
</dbReference>
<keyword evidence="1" id="KW-0732">Signal</keyword>
<dbReference type="InterPro" id="IPR005151">
    <property type="entry name" value="Tail-specific_protease"/>
</dbReference>
<accession>A0ABS3JKI6</accession>
<feature type="domain" description="Tail specific protease" evidence="2">
    <location>
        <begin position="255"/>
        <end position="420"/>
    </location>
</feature>
<evidence type="ECO:0000256" key="1">
    <source>
        <dbReference type="SAM" id="SignalP"/>
    </source>
</evidence>
<keyword evidence="4" id="KW-1185">Reference proteome</keyword>
<dbReference type="Gene3D" id="3.90.226.10">
    <property type="entry name" value="2-enoyl-CoA Hydratase, Chain A, domain 1"/>
    <property type="match status" value="1"/>
</dbReference>
<name>A0ABS3JKI6_9BACT</name>
<organism evidence="3 4">
    <name type="scientific">Fibrella forsythiae</name>
    <dbReference type="NCBI Taxonomy" id="2817061"/>
    <lineage>
        <taxon>Bacteria</taxon>
        <taxon>Pseudomonadati</taxon>
        <taxon>Bacteroidota</taxon>
        <taxon>Cytophagia</taxon>
        <taxon>Cytophagales</taxon>
        <taxon>Spirosomataceae</taxon>
        <taxon>Fibrella</taxon>
    </lineage>
</organism>
<dbReference type="Pfam" id="PF03572">
    <property type="entry name" value="Peptidase_S41"/>
    <property type="match status" value="1"/>
</dbReference>
<dbReference type="PANTHER" id="PTHR32060">
    <property type="entry name" value="TAIL-SPECIFIC PROTEASE"/>
    <property type="match status" value="1"/>
</dbReference>
<evidence type="ECO:0000259" key="2">
    <source>
        <dbReference type="Pfam" id="PF03572"/>
    </source>
</evidence>
<evidence type="ECO:0000313" key="4">
    <source>
        <dbReference type="Proteomes" id="UP000664628"/>
    </source>
</evidence>
<comment type="caution">
    <text evidence="3">The sequence shown here is derived from an EMBL/GenBank/DDBJ whole genome shotgun (WGS) entry which is preliminary data.</text>
</comment>
<feature type="signal peptide" evidence="1">
    <location>
        <begin position="1"/>
        <end position="18"/>
    </location>
</feature>
<gene>
    <name evidence="3" type="ORF">J2I46_18180</name>
</gene>
<dbReference type="SUPFAM" id="SSF52096">
    <property type="entry name" value="ClpP/crotonase"/>
    <property type="match status" value="1"/>
</dbReference>
<dbReference type="PANTHER" id="PTHR32060:SF22">
    <property type="entry name" value="CARBOXYL-TERMINAL-PROCESSING PEPTIDASE 3, CHLOROPLASTIC"/>
    <property type="match status" value="1"/>
</dbReference>
<evidence type="ECO:0000313" key="3">
    <source>
        <dbReference type="EMBL" id="MBO0950530.1"/>
    </source>
</evidence>
<feature type="chain" id="PRO_5046621173" evidence="1">
    <location>
        <begin position="19"/>
        <end position="507"/>
    </location>
</feature>
<dbReference type="InterPro" id="IPR029045">
    <property type="entry name" value="ClpP/crotonase-like_dom_sf"/>
</dbReference>
<dbReference type="EMBL" id="JAFMYW010000005">
    <property type="protein sequence ID" value="MBO0950530.1"/>
    <property type="molecule type" value="Genomic_DNA"/>
</dbReference>
<protein>
    <submittedName>
        <fullName evidence="3">Peptidase S41</fullName>
    </submittedName>
</protein>